<protein>
    <submittedName>
        <fullName evidence="11">Heat shock factor (HSF)-type, DNA-binding</fullName>
    </submittedName>
</protein>
<comment type="subcellular location">
    <subcellularLocation>
        <location evidence="1">Nucleus</location>
    </subcellularLocation>
</comment>
<dbReference type="GO" id="GO:0006357">
    <property type="term" value="P:regulation of transcription by RNA polymerase II"/>
    <property type="evidence" value="ECO:0007669"/>
    <property type="project" value="TreeGrafter"/>
</dbReference>
<keyword evidence="9" id="KW-0175">Coiled coil</keyword>
<keyword evidence="12" id="KW-1185">Reference proteome</keyword>
<evidence type="ECO:0000256" key="6">
    <source>
        <dbReference type="ARBA" id="ARBA00023163"/>
    </source>
</evidence>
<dbReference type="AlphaFoldDB" id="A0AAN8VLM4"/>
<keyword evidence="6" id="KW-0804">Transcription</keyword>
<evidence type="ECO:0000256" key="7">
    <source>
        <dbReference type="ARBA" id="ARBA00023242"/>
    </source>
</evidence>
<dbReference type="SUPFAM" id="SSF46785">
    <property type="entry name" value="Winged helix' DNA-binding domain"/>
    <property type="match status" value="1"/>
</dbReference>
<keyword evidence="5 11" id="KW-0238">DNA-binding</keyword>
<feature type="domain" description="HSF-type DNA-binding" evidence="10">
    <location>
        <begin position="74"/>
        <end position="98"/>
    </location>
</feature>
<gene>
    <name evidence="11" type="ORF">RJ641_004002</name>
</gene>
<dbReference type="SMART" id="SM00415">
    <property type="entry name" value="HSF"/>
    <property type="match status" value="1"/>
</dbReference>
<evidence type="ECO:0000256" key="9">
    <source>
        <dbReference type="SAM" id="Coils"/>
    </source>
</evidence>
<dbReference type="InterPro" id="IPR000232">
    <property type="entry name" value="HSF_DNA-bd"/>
</dbReference>
<evidence type="ECO:0000256" key="8">
    <source>
        <dbReference type="RuleBase" id="RU004020"/>
    </source>
</evidence>
<dbReference type="InterPro" id="IPR036388">
    <property type="entry name" value="WH-like_DNA-bd_sf"/>
</dbReference>
<dbReference type="PANTHER" id="PTHR10015:SF322">
    <property type="entry name" value="HEAT STRESS TRANSCRIPTION FACTOR A-7A"/>
    <property type="match status" value="1"/>
</dbReference>
<organism evidence="11 12">
    <name type="scientific">Dillenia turbinata</name>
    <dbReference type="NCBI Taxonomy" id="194707"/>
    <lineage>
        <taxon>Eukaryota</taxon>
        <taxon>Viridiplantae</taxon>
        <taxon>Streptophyta</taxon>
        <taxon>Embryophyta</taxon>
        <taxon>Tracheophyta</taxon>
        <taxon>Spermatophyta</taxon>
        <taxon>Magnoliopsida</taxon>
        <taxon>eudicotyledons</taxon>
        <taxon>Gunneridae</taxon>
        <taxon>Pentapetalae</taxon>
        <taxon>Dilleniales</taxon>
        <taxon>Dilleniaceae</taxon>
        <taxon>Dillenia</taxon>
    </lineage>
</organism>
<dbReference type="GO" id="GO:0005634">
    <property type="term" value="C:nucleus"/>
    <property type="evidence" value="ECO:0007669"/>
    <property type="project" value="UniProtKB-SubCell"/>
</dbReference>
<dbReference type="InterPro" id="IPR036390">
    <property type="entry name" value="WH_DNA-bd_sf"/>
</dbReference>
<evidence type="ECO:0000256" key="4">
    <source>
        <dbReference type="ARBA" id="ARBA00023016"/>
    </source>
</evidence>
<evidence type="ECO:0000256" key="5">
    <source>
        <dbReference type="ARBA" id="ARBA00023125"/>
    </source>
</evidence>
<dbReference type="Proteomes" id="UP001370490">
    <property type="component" value="Unassembled WGS sequence"/>
</dbReference>
<keyword evidence="3" id="KW-0805">Transcription regulation</keyword>
<evidence type="ECO:0000256" key="3">
    <source>
        <dbReference type="ARBA" id="ARBA00023015"/>
    </source>
</evidence>
<dbReference type="EMBL" id="JBAMMX010000012">
    <property type="protein sequence ID" value="KAK6929908.1"/>
    <property type="molecule type" value="Genomic_DNA"/>
</dbReference>
<dbReference type="Pfam" id="PF00447">
    <property type="entry name" value="HSF_DNA-bind"/>
    <property type="match status" value="1"/>
</dbReference>
<dbReference type="PROSITE" id="PS00434">
    <property type="entry name" value="HSF_DOMAIN"/>
    <property type="match status" value="1"/>
</dbReference>
<sequence length="298" mass="35221">MMNFPRQVKEEYLTEMLNELPQPMEGLHETGPPPFLNKTYEIVDDPNMDPIISWSKGFNSFVVWDVQAFSTSFLPKFFKHNNFSSFVRQLNTYGFKKIDPDRWEFANEDFLKGQRHLLKNIRRRKAHNRPQSPHEVFDSCVEVGRFGLDSEVHQLRRDRQVLMAEIVRLRQQQQDTRAHLQALEQRLEGTERKQRQMMAFLAKAIRNPPFLQQLVRHNNIRQELEEVLNKKRKRLIEQGFSTNTEFGELCQSEEEKMTFAESESQDFDVISAFEESELEKLTMDIHGSTESKANQPNE</sequence>
<dbReference type="FunFam" id="1.10.10.10:FF:000057">
    <property type="entry name" value="Heat shock transcription factor 1"/>
    <property type="match status" value="1"/>
</dbReference>
<name>A0AAN8VLM4_9MAGN</name>
<evidence type="ECO:0000259" key="10">
    <source>
        <dbReference type="PROSITE" id="PS00434"/>
    </source>
</evidence>
<keyword evidence="2" id="KW-0597">Phosphoprotein</keyword>
<comment type="similarity">
    <text evidence="8">Belongs to the HSF family.</text>
</comment>
<dbReference type="GO" id="GO:0003700">
    <property type="term" value="F:DNA-binding transcription factor activity"/>
    <property type="evidence" value="ECO:0007669"/>
    <property type="project" value="InterPro"/>
</dbReference>
<accession>A0AAN8VLM4</accession>
<dbReference type="GO" id="GO:0034605">
    <property type="term" value="P:cellular response to heat"/>
    <property type="evidence" value="ECO:0007669"/>
    <property type="project" value="TreeGrafter"/>
</dbReference>
<dbReference type="PRINTS" id="PR00056">
    <property type="entry name" value="HSFDOMAIN"/>
</dbReference>
<evidence type="ECO:0000313" key="12">
    <source>
        <dbReference type="Proteomes" id="UP001370490"/>
    </source>
</evidence>
<comment type="caution">
    <text evidence="11">The sequence shown here is derived from an EMBL/GenBank/DDBJ whole genome shotgun (WGS) entry which is preliminary data.</text>
</comment>
<dbReference type="GO" id="GO:0000978">
    <property type="term" value="F:RNA polymerase II cis-regulatory region sequence-specific DNA binding"/>
    <property type="evidence" value="ECO:0007669"/>
    <property type="project" value="TreeGrafter"/>
</dbReference>
<proteinExistence type="inferred from homology"/>
<evidence type="ECO:0000256" key="1">
    <source>
        <dbReference type="ARBA" id="ARBA00004123"/>
    </source>
</evidence>
<keyword evidence="7" id="KW-0539">Nucleus</keyword>
<evidence type="ECO:0000256" key="2">
    <source>
        <dbReference type="ARBA" id="ARBA00022553"/>
    </source>
</evidence>
<reference evidence="11 12" key="1">
    <citation type="submission" date="2023-12" db="EMBL/GenBank/DDBJ databases">
        <title>A high-quality genome assembly for Dillenia turbinata (Dilleniales).</title>
        <authorList>
            <person name="Chanderbali A."/>
        </authorList>
    </citation>
    <scope>NUCLEOTIDE SEQUENCE [LARGE SCALE GENOMIC DNA]</scope>
    <source>
        <strain evidence="11">LSX21</strain>
        <tissue evidence="11">Leaf</tissue>
    </source>
</reference>
<feature type="coiled-coil region" evidence="9">
    <location>
        <begin position="152"/>
        <end position="234"/>
    </location>
</feature>
<dbReference type="PANTHER" id="PTHR10015">
    <property type="entry name" value="HEAT SHOCK TRANSCRIPTION FACTOR"/>
    <property type="match status" value="1"/>
</dbReference>
<evidence type="ECO:0000313" key="11">
    <source>
        <dbReference type="EMBL" id="KAK6929908.1"/>
    </source>
</evidence>
<keyword evidence="4 11" id="KW-0346">Stress response</keyword>
<dbReference type="Gene3D" id="1.10.10.10">
    <property type="entry name" value="Winged helix-like DNA-binding domain superfamily/Winged helix DNA-binding domain"/>
    <property type="match status" value="1"/>
</dbReference>